<dbReference type="SUPFAM" id="SSF52777">
    <property type="entry name" value="CoA-dependent acyltransferases"/>
    <property type="match status" value="1"/>
</dbReference>
<evidence type="ECO:0000256" key="1">
    <source>
        <dbReference type="ARBA" id="ARBA00007317"/>
    </source>
</evidence>
<evidence type="ECO:0000313" key="14">
    <source>
        <dbReference type="Proteomes" id="UP000517759"/>
    </source>
</evidence>
<feature type="compositionally biased region" description="Low complexity" evidence="9">
    <location>
        <begin position="100"/>
        <end position="115"/>
    </location>
</feature>
<evidence type="ECO:0000256" key="7">
    <source>
        <dbReference type="ARBA" id="ARBA00048370"/>
    </source>
</evidence>
<feature type="domain" description="Lipoyl-binding" evidence="10">
    <location>
        <begin position="2"/>
        <end position="78"/>
    </location>
</feature>
<dbReference type="InterPro" id="IPR000089">
    <property type="entry name" value="Biotin_lipoyl"/>
</dbReference>
<evidence type="ECO:0000313" key="13">
    <source>
        <dbReference type="EMBL" id="MBB3903529.1"/>
    </source>
</evidence>
<comment type="subunit">
    <text evidence="2">Forms a 24-polypeptide structural core with octahedral symmetry.</text>
</comment>
<dbReference type="InterPro" id="IPR001078">
    <property type="entry name" value="2-oxoacid_DH_actylTfrase"/>
</dbReference>
<comment type="catalytic activity">
    <reaction evidence="7 8">
        <text>N(6)-[(R)-dihydrolipoyl]-L-lysyl-[protein] + acetyl-CoA = N(6)-[(R)-S(8)-acetyldihydrolipoyl]-L-lysyl-[protein] + CoA</text>
        <dbReference type="Rhea" id="RHEA:17017"/>
        <dbReference type="Rhea" id="RHEA-COMP:10475"/>
        <dbReference type="Rhea" id="RHEA-COMP:10478"/>
        <dbReference type="ChEBI" id="CHEBI:57287"/>
        <dbReference type="ChEBI" id="CHEBI:57288"/>
        <dbReference type="ChEBI" id="CHEBI:83100"/>
        <dbReference type="ChEBI" id="CHEBI:83111"/>
        <dbReference type="EC" id="2.3.1.12"/>
    </reaction>
</comment>
<keyword evidence="3 8" id="KW-0808">Transferase</keyword>
<dbReference type="EMBL" id="JACIDN010000005">
    <property type="protein sequence ID" value="MBB3903529.1"/>
    <property type="molecule type" value="Genomic_DNA"/>
</dbReference>
<reference evidence="15" key="2">
    <citation type="journal article" date="2019" name="Int. J. Syst. Evol. Microbiol.">
        <title>The Global Catalogue of Microorganisms (GCM) 10K type strain sequencing project: providing services to taxonomists for standard genome sequencing and annotation.</title>
        <authorList>
            <consortium name="The Broad Institute Genomics Platform"/>
            <consortium name="The Broad Institute Genome Sequencing Center for Infectious Disease"/>
            <person name="Wu L."/>
            <person name="Ma J."/>
        </authorList>
    </citation>
    <scope>NUCLEOTIDE SEQUENCE [LARGE SCALE GENOMIC DNA]</scope>
    <source>
        <strain evidence="15">NBRC 107710</strain>
    </source>
</reference>
<dbReference type="CDD" id="cd06849">
    <property type="entry name" value="lipoyl_domain"/>
    <property type="match status" value="1"/>
</dbReference>
<keyword evidence="5 8" id="KW-0012">Acyltransferase</keyword>
<dbReference type="AlphaFoldDB" id="A0A7W6F7M2"/>
<feature type="compositionally biased region" description="Low complexity" evidence="9">
    <location>
        <begin position="185"/>
        <end position="211"/>
    </location>
</feature>
<evidence type="ECO:0000313" key="15">
    <source>
        <dbReference type="Proteomes" id="UP001156881"/>
    </source>
</evidence>
<dbReference type="EC" id="2.3.1.12" evidence="8"/>
<keyword evidence="13" id="KW-0670">Pyruvate</keyword>
<evidence type="ECO:0000256" key="8">
    <source>
        <dbReference type="RuleBase" id="RU361137"/>
    </source>
</evidence>
<dbReference type="NCBIfam" id="TIGR01349">
    <property type="entry name" value="PDHac_trf_mito"/>
    <property type="match status" value="1"/>
</dbReference>
<accession>A0A7W6F7M2</accession>
<dbReference type="PROSITE" id="PS51826">
    <property type="entry name" value="PSBD"/>
    <property type="match status" value="1"/>
</dbReference>
<name>A0A7W6F7M2_9HYPH</name>
<evidence type="ECO:0000256" key="4">
    <source>
        <dbReference type="ARBA" id="ARBA00022823"/>
    </source>
</evidence>
<feature type="domain" description="Peripheral subunit-binding (PSBD)" evidence="11">
    <location>
        <begin position="147"/>
        <end position="184"/>
    </location>
</feature>
<comment type="cofactor">
    <cofactor evidence="8">
        <name>(R)-lipoate</name>
        <dbReference type="ChEBI" id="CHEBI:83088"/>
    </cofactor>
    <text evidence="8">Binds 1 lipoyl cofactor covalently.</text>
</comment>
<keyword evidence="15" id="KW-1185">Reference proteome</keyword>
<dbReference type="PROSITE" id="PS00189">
    <property type="entry name" value="LIPOYL"/>
    <property type="match status" value="1"/>
</dbReference>
<dbReference type="EMBL" id="BSPG01000009">
    <property type="protein sequence ID" value="GLS44118.1"/>
    <property type="molecule type" value="Genomic_DNA"/>
</dbReference>
<dbReference type="PANTHER" id="PTHR23151">
    <property type="entry name" value="DIHYDROLIPOAMIDE ACETYL/SUCCINYL-TRANSFERASE-RELATED"/>
    <property type="match status" value="1"/>
</dbReference>
<comment type="similarity">
    <text evidence="1 8">Belongs to the 2-oxoacid dehydrogenase family.</text>
</comment>
<dbReference type="Pfam" id="PF02817">
    <property type="entry name" value="E3_binding"/>
    <property type="match status" value="1"/>
</dbReference>
<reference evidence="12" key="4">
    <citation type="submission" date="2023-01" db="EMBL/GenBank/DDBJ databases">
        <title>Draft genome sequence of Methylobacterium brachythecii strain NBRC 107710.</title>
        <authorList>
            <person name="Sun Q."/>
            <person name="Mori K."/>
        </authorList>
    </citation>
    <scope>NUCLEOTIDE SEQUENCE</scope>
    <source>
        <strain evidence="12">NBRC 107710</strain>
    </source>
</reference>
<gene>
    <name evidence="12" type="ORF">GCM10007884_21050</name>
    <name evidence="13" type="ORF">GGR33_003038</name>
</gene>
<dbReference type="Gene3D" id="2.40.50.100">
    <property type="match status" value="1"/>
</dbReference>
<dbReference type="InterPro" id="IPR011053">
    <property type="entry name" value="Single_hybrid_motif"/>
</dbReference>
<protein>
    <recommendedName>
        <fullName evidence="8">Acetyltransferase component of pyruvate dehydrogenase complex</fullName>
        <ecNumber evidence="8">2.3.1.12</ecNumber>
    </recommendedName>
</protein>
<reference evidence="12" key="1">
    <citation type="journal article" date="2014" name="Int. J. Syst. Evol. Microbiol.">
        <title>Complete genome of a new Firmicutes species belonging to the dominant human colonic microbiota ('Ruminococcus bicirculans') reveals two chromosomes and a selective capacity to utilize plant glucans.</title>
        <authorList>
            <consortium name="NISC Comparative Sequencing Program"/>
            <person name="Wegmann U."/>
            <person name="Louis P."/>
            <person name="Goesmann A."/>
            <person name="Henrissat B."/>
            <person name="Duncan S.H."/>
            <person name="Flint H.J."/>
        </authorList>
    </citation>
    <scope>NUCLEOTIDE SEQUENCE</scope>
    <source>
        <strain evidence="12">NBRC 107710</strain>
    </source>
</reference>
<dbReference type="InterPro" id="IPR004167">
    <property type="entry name" value="PSBD"/>
</dbReference>
<dbReference type="FunFam" id="2.40.50.100:FF:000010">
    <property type="entry name" value="Acetyltransferase component of pyruvate dehydrogenase complex"/>
    <property type="match status" value="1"/>
</dbReference>
<evidence type="ECO:0000313" key="12">
    <source>
        <dbReference type="EMBL" id="GLS44118.1"/>
    </source>
</evidence>
<dbReference type="Proteomes" id="UP000517759">
    <property type="component" value="Unassembled WGS sequence"/>
</dbReference>
<sequence>MPINVLMPALSPTMEKGNLAKWLKKEGDAVKSGDVLAEIETDKATMEVEAVDEGVLAKIVVPEGTADVPVNDLIALIAGDGEDPKSVSAPSGDAPKTKEAPAAAPEPKTASAETAQPADARVNEAPEGAKPNGATQPAARAEGERVFASPLARRIAAQEGVDLFAVSGSGPRGRIIERDVREAAKSGTGKAPAKAASANSDAKAAPAAKPAAGGGGVQPLGLDQVRGYFSKDAYEEVPLDGMRKTIARRLTEAMQIAPHFFLTVDCRIDALLALRTQINDSAPKDKDGKAAFKLSVNDFIIKAMGLALMRVPDANAVFAEDRVLKFNNAEVGVAVAIDGGLFTPVIRKADQKTLSTISNEMKDFAARARAKKLKPEEYQGGVTSVSNLGMFGMKHFTAVINPPQSSILAVGAGEKRIVVGKDDQPVVAQVMTVTLSCDHRVMDGALGAELLSAFQGLIERPMGMLV</sequence>
<dbReference type="GO" id="GO:0006086">
    <property type="term" value="P:pyruvate decarboxylation to acetyl-CoA"/>
    <property type="evidence" value="ECO:0007669"/>
    <property type="project" value="InterPro"/>
</dbReference>
<evidence type="ECO:0000256" key="9">
    <source>
        <dbReference type="SAM" id="MobiDB-lite"/>
    </source>
</evidence>
<dbReference type="Pfam" id="PF00364">
    <property type="entry name" value="Biotin_lipoyl"/>
    <property type="match status" value="1"/>
</dbReference>
<keyword evidence="4 8" id="KW-0450">Lipoyl</keyword>
<reference evidence="13 14" key="3">
    <citation type="submission" date="2020-08" db="EMBL/GenBank/DDBJ databases">
        <title>Genomic Encyclopedia of Type Strains, Phase IV (KMG-IV): sequencing the most valuable type-strain genomes for metagenomic binning, comparative biology and taxonomic classification.</title>
        <authorList>
            <person name="Goeker M."/>
        </authorList>
    </citation>
    <scope>NUCLEOTIDE SEQUENCE [LARGE SCALE GENOMIC DNA]</scope>
    <source>
        <strain evidence="13 14">DSM 24105</strain>
    </source>
</reference>
<dbReference type="InterPro" id="IPR003016">
    <property type="entry name" value="2-oxoA_DH_lipoyl-BS"/>
</dbReference>
<evidence type="ECO:0000256" key="5">
    <source>
        <dbReference type="ARBA" id="ARBA00023315"/>
    </source>
</evidence>
<dbReference type="InterPro" id="IPR036625">
    <property type="entry name" value="E3-bd_dom_sf"/>
</dbReference>
<comment type="caution">
    <text evidence="13">The sequence shown here is derived from an EMBL/GenBank/DDBJ whole genome shotgun (WGS) entry which is preliminary data.</text>
</comment>
<dbReference type="Gene3D" id="4.10.320.10">
    <property type="entry name" value="E3-binding domain"/>
    <property type="match status" value="1"/>
</dbReference>
<evidence type="ECO:0000259" key="11">
    <source>
        <dbReference type="PROSITE" id="PS51826"/>
    </source>
</evidence>
<proteinExistence type="inferred from homology"/>
<dbReference type="GO" id="GO:0045254">
    <property type="term" value="C:pyruvate dehydrogenase complex"/>
    <property type="evidence" value="ECO:0007669"/>
    <property type="project" value="UniProtKB-UniRule"/>
</dbReference>
<feature type="region of interest" description="Disordered" evidence="9">
    <location>
        <begin position="80"/>
        <end position="141"/>
    </location>
</feature>
<dbReference type="PANTHER" id="PTHR23151:SF90">
    <property type="entry name" value="DIHYDROLIPOYLLYSINE-RESIDUE ACETYLTRANSFERASE COMPONENT OF PYRUVATE DEHYDROGENASE COMPLEX, MITOCHONDRIAL-RELATED"/>
    <property type="match status" value="1"/>
</dbReference>
<dbReference type="InterPro" id="IPR023213">
    <property type="entry name" value="CAT-like_dom_sf"/>
</dbReference>
<dbReference type="InterPro" id="IPR045257">
    <property type="entry name" value="E2/Pdx1"/>
</dbReference>
<dbReference type="RefSeq" id="WP_183506551.1">
    <property type="nucleotide sequence ID" value="NZ_BSPG01000009.1"/>
</dbReference>
<evidence type="ECO:0000256" key="6">
    <source>
        <dbReference type="ARBA" id="ARBA00025211"/>
    </source>
</evidence>
<dbReference type="Pfam" id="PF00198">
    <property type="entry name" value="2-oxoacid_dh"/>
    <property type="match status" value="1"/>
</dbReference>
<organism evidence="13 14">
    <name type="scientific">Methylobacterium brachythecii</name>
    <dbReference type="NCBI Taxonomy" id="1176177"/>
    <lineage>
        <taxon>Bacteria</taxon>
        <taxon>Pseudomonadati</taxon>
        <taxon>Pseudomonadota</taxon>
        <taxon>Alphaproteobacteria</taxon>
        <taxon>Hyphomicrobiales</taxon>
        <taxon>Methylobacteriaceae</taxon>
        <taxon>Methylobacterium</taxon>
    </lineage>
</organism>
<comment type="function">
    <text evidence="6">The pyruvate dehydrogenase complex catalyzes the overall conversion of pyruvate to acetyl-CoA and CO(2). It contains multiple copies of three enzymatic components: pyruvate dehydrogenase (E1), dihydrolipoamide acetyltransferase (E2) and lipoamide dehydrogenase (E3).</text>
</comment>
<dbReference type="SUPFAM" id="SSF47005">
    <property type="entry name" value="Peripheral subunit-binding domain of 2-oxo acid dehydrogenase complex"/>
    <property type="match status" value="1"/>
</dbReference>
<evidence type="ECO:0000256" key="3">
    <source>
        <dbReference type="ARBA" id="ARBA00022679"/>
    </source>
</evidence>
<evidence type="ECO:0000259" key="10">
    <source>
        <dbReference type="PROSITE" id="PS50968"/>
    </source>
</evidence>
<dbReference type="PROSITE" id="PS50968">
    <property type="entry name" value="BIOTINYL_LIPOYL"/>
    <property type="match status" value="1"/>
</dbReference>
<dbReference type="GO" id="GO:0004742">
    <property type="term" value="F:dihydrolipoyllysine-residue acetyltransferase activity"/>
    <property type="evidence" value="ECO:0007669"/>
    <property type="project" value="UniProtKB-UniRule"/>
</dbReference>
<dbReference type="Gene3D" id="3.30.559.10">
    <property type="entry name" value="Chloramphenicol acetyltransferase-like domain"/>
    <property type="match status" value="1"/>
</dbReference>
<evidence type="ECO:0000256" key="2">
    <source>
        <dbReference type="ARBA" id="ARBA00011484"/>
    </source>
</evidence>
<feature type="region of interest" description="Disordered" evidence="9">
    <location>
        <begin position="183"/>
        <end position="216"/>
    </location>
</feature>
<dbReference type="SUPFAM" id="SSF51230">
    <property type="entry name" value="Single hybrid motif"/>
    <property type="match status" value="1"/>
</dbReference>
<dbReference type="Proteomes" id="UP001156881">
    <property type="component" value="Unassembled WGS sequence"/>
</dbReference>
<dbReference type="InterPro" id="IPR006257">
    <property type="entry name" value="LAT1"/>
</dbReference>